<gene>
    <name evidence="2" type="ORF">WOLCODRAFT_14498</name>
</gene>
<accession>A0A2H3IZU7</accession>
<organism evidence="2 3">
    <name type="scientific">Wolfiporia cocos (strain MD-104)</name>
    <name type="common">Brown rot fungus</name>
    <dbReference type="NCBI Taxonomy" id="742152"/>
    <lineage>
        <taxon>Eukaryota</taxon>
        <taxon>Fungi</taxon>
        <taxon>Dikarya</taxon>
        <taxon>Basidiomycota</taxon>
        <taxon>Agaricomycotina</taxon>
        <taxon>Agaricomycetes</taxon>
        <taxon>Polyporales</taxon>
        <taxon>Phaeolaceae</taxon>
        <taxon>Wolfiporia</taxon>
    </lineage>
</organism>
<evidence type="ECO:0000256" key="1">
    <source>
        <dbReference type="SAM" id="MobiDB-lite"/>
    </source>
</evidence>
<evidence type="ECO:0000313" key="3">
    <source>
        <dbReference type="Proteomes" id="UP000218811"/>
    </source>
</evidence>
<dbReference type="AlphaFoldDB" id="A0A2H3IZU7"/>
<dbReference type="OrthoDB" id="2535105at2759"/>
<evidence type="ECO:0000313" key="2">
    <source>
        <dbReference type="EMBL" id="PCH33063.1"/>
    </source>
</evidence>
<dbReference type="Proteomes" id="UP000218811">
    <property type="component" value="Unassembled WGS sequence"/>
</dbReference>
<dbReference type="EMBL" id="KB467831">
    <property type="protein sequence ID" value="PCH33063.1"/>
    <property type="molecule type" value="Genomic_DNA"/>
</dbReference>
<keyword evidence="3" id="KW-1185">Reference proteome</keyword>
<feature type="region of interest" description="Disordered" evidence="1">
    <location>
        <begin position="237"/>
        <end position="262"/>
    </location>
</feature>
<protein>
    <submittedName>
        <fullName evidence="2">Uncharacterized protein</fullName>
    </submittedName>
</protein>
<proteinExistence type="predicted"/>
<reference evidence="2 3" key="1">
    <citation type="journal article" date="2012" name="Science">
        <title>The Paleozoic origin of enzymatic lignin decomposition reconstructed from 31 fungal genomes.</title>
        <authorList>
            <person name="Floudas D."/>
            <person name="Binder M."/>
            <person name="Riley R."/>
            <person name="Barry K."/>
            <person name="Blanchette R.A."/>
            <person name="Henrissat B."/>
            <person name="Martinez A.T."/>
            <person name="Otillar R."/>
            <person name="Spatafora J.W."/>
            <person name="Yadav J.S."/>
            <person name="Aerts A."/>
            <person name="Benoit I."/>
            <person name="Boyd A."/>
            <person name="Carlson A."/>
            <person name="Copeland A."/>
            <person name="Coutinho P.M."/>
            <person name="de Vries R.P."/>
            <person name="Ferreira P."/>
            <person name="Findley K."/>
            <person name="Foster B."/>
            <person name="Gaskell J."/>
            <person name="Glotzer D."/>
            <person name="Gorecki P."/>
            <person name="Heitman J."/>
            <person name="Hesse C."/>
            <person name="Hori C."/>
            <person name="Igarashi K."/>
            <person name="Jurgens J.A."/>
            <person name="Kallen N."/>
            <person name="Kersten P."/>
            <person name="Kohler A."/>
            <person name="Kuees U."/>
            <person name="Kumar T.K.A."/>
            <person name="Kuo A."/>
            <person name="LaButti K."/>
            <person name="Larrondo L.F."/>
            <person name="Lindquist E."/>
            <person name="Ling A."/>
            <person name="Lombard V."/>
            <person name="Lucas S."/>
            <person name="Lundell T."/>
            <person name="Martin R."/>
            <person name="McLaughlin D.J."/>
            <person name="Morgenstern I."/>
            <person name="Morin E."/>
            <person name="Murat C."/>
            <person name="Nagy L.G."/>
            <person name="Nolan M."/>
            <person name="Ohm R.A."/>
            <person name="Patyshakuliyeva A."/>
            <person name="Rokas A."/>
            <person name="Ruiz-Duenas F.J."/>
            <person name="Sabat G."/>
            <person name="Salamov A."/>
            <person name="Samejima M."/>
            <person name="Schmutz J."/>
            <person name="Slot J.C."/>
            <person name="St John F."/>
            <person name="Stenlid J."/>
            <person name="Sun H."/>
            <person name="Sun S."/>
            <person name="Syed K."/>
            <person name="Tsang A."/>
            <person name="Wiebenga A."/>
            <person name="Young D."/>
            <person name="Pisabarro A."/>
            <person name="Eastwood D.C."/>
            <person name="Martin F."/>
            <person name="Cullen D."/>
            <person name="Grigoriev I.V."/>
            <person name="Hibbett D.S."/>
        </authorList>
    </citation>
    <scope>NUCLEOTIDE SEQUENCE [LARGE SCALE GENOMIC DNA]</scope>
    <source>
        <strain evidence="2 3">MD-104</strain>
    </source>
</reference>
<name>A0A2H3IZU7_WOLCO</name>
<sequence length="262" mass="29497">MQTGGTSYRIMGTPMPLGWSHDAIDRCHASDYQESRIHIDSTTKLETGLTDFVCKVSRGSRVVTGLIALFTIAQFGEPVLGIYYTAREFVSSRVSQESSTDLGVVRQHTALAMAIETIVNGQDDTRLNQIYGKYWIDHDNYGRMHDYLVRSIAKFILGYHILFRDKQMLCELHVGDNTAESPISLNAREKFRNQRWNVESMQPQSSAFQPAVVNIPQRGYTDSEANAPALRATSDLTTLPRLPPRPSSHTHVAWQSKVKIHS</sequence>